<dbReference type="GO" id="GO:0008270">
    <property type="term" value="F:zinc ion binding"/>
    <property type="evidence" value="ECO:0007669"/>
    <property type="project" value="UniProtKB-KW"/>
</dbReference>
<evidence type="ECO:0000259" key="6">
    <source>
        <dbReference type="PROSITE" id="PS50157"/>
    </source>
</evidence>
<accession>A0A5E4Q7Q3</accession>
<dbReference type="PANTHER" id="PTHR24379:SF121">
    <property type="entry name" value="C2H2-TYPE DOMAIN-CONTAINING PROTEIN"/>
    <property type="match status" value="1"/>
</dbReference>
<dbReference type="GO" id="GO:0005634">
    <property type="term" value="C:nucleus"/>
    <property type="evidence" value="ECO:0007669"/>
    <property type="project" value="TreeGrafter"/>
</dbReference>
<keyword evidence="4" id="KW-0862">Zinc</keyword>
<proteinExistence type="predicted"/>
<organism evidence="7 8">
    <name type="scientific">Leptidea sinapis</name>
    <dbReference type="NCBI Taxonomy" id="189913"/>
    <lineage>
        <taxon>Eukaryota</taxon>
        <taxon>Metazoa</taxon>
        <taxon>Ecdysozoa</taxon>
        <taxon>Arthropoda</taxon>
        <taxon>Hexapoda</taxon>
        <taxon>Insecta</taxon>
        <taxon>Pterygota</taxon>
        <taxon>Neoptera</taxon>
        <taxon>Endopterygota</taxon>
        <taxon>Lepidoptera</taxon>
        <taxon>Glossata</taxon>
        <taxon>Ditrysia</taxon>
        <taxon>Papilionoidea</taxon>
        <taxon>Pieridae</taxon>
        <taxon>Dismorphiinae</taxon>
        <taxon>Leptidea</taxon>
    </lineage>
</organism>
<feature type="domain" description="C2H2-type" evidence="6">
    <location>
        <begin position="211"/>
        <end position="238"/>
    </location>
</feature>
<feature type="domain" description="C2H2-type" evidence="6">
    <location>
        <begin position="129"/>
        <end position="152"/>
    </location>
</feature>
<dbReference type="PROSITE" id="PS00028">
    <property type="entry name" value="ZINC_FINGER_C2H2_1"/>
    <property type="match status" value="8"/>
</dbReference>
<dbReference type="SUPFAM" id="SSF57667">
    <property type="entry name" value="beta-beta-alpha zinc fingers"/>
    <property type="match status" value="4"/>
</dbReference>
<name>A0A5E4Q7Q3_9NEOP</name>
<dbReference type="InterPro" id="IPR013087">
    <property type="entry name" value="Znf_C2H2_type"/>
</dbReference>
<evidence type="ECO:0000256" key="5">
    <source>
        <dbReference type="PROSITE-ProRule" id="PRU00042"/>
    </source>
</evidence>
<evidence type="ECO:0000313" key="7">
    <source>
        <dbReference type="EMBL" id="VVC93393.1"/>
    </source>
</evidence>
<dbReference type="Proteomes" id="UP000324832">
    <property type="component" value="Unassembled WGS sequence"/>
</dbReference>
<dbReference type="GO" id="GO:0000977">
    <property type="term" value="F:RNA polymerase II transcription regulatory region sequence-specific DNA binding"/>
    <property type="evidence" value="ECO:0007669"/>
    <property type="project" value="TreeGrafter"/>
</dbReference>
<gene>
    <name evidence="7" type="ORF">LSINAPIS_LOCUS5594</name>
</gene>
<dbReference type="Pfam" id="PF13912">
    <property type="entry name" value="zf-C2H2_6"/>
    <property type="match status" value="1"/>
</dbReference>
<feature type="domain" description="C2H2-type" evidence="6">
    <location>
        <begin position="308"/>
        <end position="335"/>
    </location>
</feature>
<evidence type="ECO:0000256" key="2">
    <source>
        <dbReference type="ARBA" id="ARBA00022737"/>
    </source>
</evidence>
<keyword evidence="3 5" id="KW-0863">Zinc-finger</keyword>
<evidence type="ECO:0000256" key="3">
    <source>
        <dbReference type="ARBA" id="ARBA00022771"/>
    </source>
</evidence>
<evidence type="ECO:0000313" key="8">
    <source>
        <dbReference type="Proteomes" id="UP000324832"/>
    </source>
</evidence>
<keyword evidence="8" id="KW-1185">Reference proteome</keyword>
<dbReference type="PROSITE" id="PS50157">
    <property type="entry name" value="ZINC_FINGER_C2H2_2"/>
    <property type="match status" value="6"/>
</dbReference>
<dbReference type="AlphaFoldDB" id="A0A5E4Q7Q3"/>
<dbReference type="PANTHER" id="PTHR24379">
    <property type="entry name" value="KRAB AND ZINC FINGER DOMAIN-CONTAINING"/>
    <property type="match status" value="1"/>
</dbReference>
<reference evidence="7 8" key="1">
    <citation type="submission" date="2017-07" db="EMBL/GenBank/DDBJ databases">
        <authorList>
            <person name="Talla V."/>
            <person name="Backstrom N."/>
        </authorList>
    </citation>
    <scope>NUCLEOTIDE SEQUENCE [LARGE SCALE GENOMIC DNA]</scope>
</reference>
<dbReference type="Gene3D" id="3.30.160.60">
    <property type="entry name" value="Classic Zinc Finger"/>
    <property type="match status" value="4"/>
</dbReference>
<keyword evidence="2" id="KW-0677">Repeat</keyword>
<evidence type="ECO:0000256" key="4">
    <source>
        <dbReference type="ARBA" id="ARBA00022833"/>
    </source>
</evidence>
<protein>
    <recommendedName>
        <fullName evidence="6">C2H2-type domain-containing protein</fullName>
    </recommendedName>
</protein>
<feature type="domain" description="C2H2-type" evidence="6">
    <location>
        <begin position="336"/>
        <end position="364"/>
    </location>
</feature>
<dbReference type="InterPro" id="IPR036236">
    <property type="entry name" value="Znf_C2H2_sf"/>
</dbReference>
<sequence>MYLGEDSQSGQTIQTIDDPRLKCSYYSYEDENGELILRTSYHLCEQLFDNIHLFKQHTSKSHSLSTTVPPRDHHCPICKQTLKTKLTYDLHRSRHGNPGLECRKCYKVFASNQSLRNHKKRMHNKPKKFICVHCGKSFRKSTALQNHVTRFHLMFICKLCLVTNRKYEDHREHMASHDDEYSLISDQSDEEMRFDVVKEADSVIQQVMSNEVCDVCNKPFYRISDLKRHLIEHVTRSTLAKIPVNNSGGLSILCEVCHTETFTKIDRYKAHLREHAHLTLYKCQFCDRSFGDSSNFSKHKKIHVASIFQCDMCNKKFNTKKKIIEHIGRHNQASPIFCPQCNKTFHFTSQLNKHLQTVHRRTKRYKCPFCHEFFGSLKFKWDHEWLIHKVRKTPFDCWNCHFKCRKYTDLKRHCRDNHSIDIPSIKDFIGRKFNG</sequence>
<feature type="domain" description="C2H2-type" evidence="6">
    <location>
        <begin position="281"/>
        <end position="303"/>
    </location>
</feature>
<dbReference type="SMART" id="SM00355">
    <property type="entry name" value="ZnF_C2H2"/>
    <property type="match status" value="12"/>
</dbReference>
<evidence type="ECO:0000256" key="1">
    <source>
        <dbReference type="ARBA" id="ARBA00022723"/>
    </source>
</evidence>
<dbReference type="GO" id="GO:0000981">
    <property type="term" value="F:DNA-binding transcription factor activity, RNA polymerase II-specific"/>
    <property type="evidence" value="ECO:0007669"/>
    <property type="project" value="TreeGrafter"/>
</dbReference>
<dbReference type="EMBL" id="FZQP02001637">
    <property type="protein sequence ID" value="VVC93393.1"/>
    <property type="molecule type" value="Genomic_DNA"/>
</dbReference>
<feature type="domain" description="C2H2-type" evidence="6">
    <location>
        <begin position="100"/>
        <end position="128"/>
    </location>
</feature>
<dbReference type="Pfam" id="PF00096">
    <property type="entry name" value="zf-C2H2"/>
    <property type="match status" value="5"/>
</dbReference>
<keyword evidence="1" id="KW-0479">Metal-binding</keyword>